<protein>
    <submittedName>
        <fullName evidence="2">Uncharacterized protein</fullName>
    </submittedName>
</protein>
<evidence type="ECO:0000256" key="1">
    <source>
        <dbReference type="SAM" id="Phobius"/>
    </source>
</evidence>
<dbReference type="Proteomes" id="UP000284706">
    <property type="component" value="Unassembled WGS sequence"/>
</dbReference>
<feature type="non-terminal residue" evidence="2">
    <location>
        <position position="1"/>
    </location>
</feature>
<keyword evidence="1" id="KW-0812">Transmembrane</keyword>
<organism evidence="2 3">
    <name type="scientific">Gymnopilus dilepis</name>
    <dbReference type="NCBI Taxonomy" id="231916"/>
    <lineage>
        <taxon>Eukaryota</taxon>
        <taxon>Fungi</taxon>
        <taxon>Dikarya</taxon>
        <taxon>Basidiomycota</taxon>
        <taxon>Agaricomycotina</taxon>
        <taxon>Agaricomycetes</taxon>
        <taxon>Agaricomycetidae</taxon>
        <taxon>Agaricales</taxon>
        <taxon>Agaricineae</taxon>
        <taxon>Hymenogastraceae</taxon>
        <taxon>Gymnopilus</taxon>
    </lineage>
</organism>
<keyword evidence="1" id="KW-0472">Membrane</keyword>
<evidence type="ECO:0000313" key="2">
    <source>
        <dbReference type="EMBL" id="PPQ99688.1"/>
    </source>
</evidence>
<gene>
    <name evidence="2" type="ORF">CVT26_009114</name>
</gene>
<accession>A0A409Y9M0</accession>
<keyword evidence="3" id="KW-1185">Reference proteome</keyword>
<evidence type="ECO:0000313" key="3">
    <source>
        <dbReference type="Proteomes" id="UP000284706"/>
    </source>
</evidence>
<dbReference type="OrthoDB" id="3259878at2759"/>
<dbReference type="AlphaFoldDB" id="A0A409Y9M0"/>
<sequence length="166" mass="18139">PRVHRLPRRTDFKLIPAPLDLSLPLATEKSPLPAIIVTPSSPSSTHDFSIAFLAPPPKPPIWQRILSFTPLSKSKVLSSTSATSPNFRLRSIIFVLIVFFILMCHLVFSHGLAMRSPHMDFAAAAQTGEVHVHPPASGVSIGWLDGLRNLFGRDISDGAMGQPYLL</sequence>
<name>A0A409Y9M0_9AGAR</name>
<dbReference type="EMBL" id="NHYE01001049">
    <property type="protein sequence ID" value="PPQ99688.1"/>
    <property type="molecule type" value="Genomic_DNA"/>
</dbReference>
<comment type="caution">
    <text evidence="2">The sequence shown here is derived from an EMBL/GenBank/DDBJ whole genome shotgun (WGS) entry which is preliminary data.</text>
</comment>
<reference evidence="2 3" key="1">
    <citation type="journal article" date="2018" name="Evol. Lett.">
        <title>Horizontal gene cluster transfer increased hallucinogenic mushroom diversity.</title>
        <authorList>
            <person name="Reynolds H.T."/>
            <person name="Vijayakumar V."/>
            <person name="Gluck-Thaler E."/>
            <person name="Korotkin H.B."/>
            <person name="Matheny P.B."/>
            <person name="Slot J.C."/>
        </authorList>
    </citation>
    <scope>NUCLEOTIDE SEQUENCE [LARGE SCALE GENOMIC DNA]</scope>
    <source>
        <strain evidence="2 3">SRW20</strain>
    </source>
</reference>
<feature type="transmembrane region" description="Helical" evidence="1">
    <location>
        <begin position="87"/>
        <end position="108"/>
    </location>
</feature>
<keyword evidence="1" id="KW-1133">Transmembrane helix</keyword>
<proteinExistence type="predicted"/>
<dbReference type="InParanoid" id="A0A409Y9M0"/>